<feature type="transmembrane region" description="Helical" evidence="6">
    <location>
        <begin position="356"/>
        <end position="379"/>
    </location>
</feature>
<proteinExistence type="predicted"/>
<dbReference type="PANTHER" id="PTHR30287">
    <property type="entry name" value="MEMBRANE COMPONENT OF PREDICTED ABC SUPERFAMILY METABOLITE UPTAKE TRANSPORTER"/>
    <property type="match status" value="1"/>
</dbReference>
<evidence type="ECO:0000256" key="1">
    <source>
        <dbReference type="ARBA" id="ARBA00004651"/>
    </source>
</evidence>
<keyword evidence="2" id="KW-1003">Cell membrane</keyword>
<reference evidence="9" key="1">
    <citation type="journal article" date="2019" name="Int. J. Syst. Evol. Microbiol.">
        <title>The Global Catalogue of Microorganisms (GCM) 10K type strain sequencing project: providing services to taxonomists for standard genome sequencing and annotation.</title>
        <authorList>
            <consortium name="The Broad Institute Genomics Platform"/>
            <consortium name="The Broad Institute Genome Sequencing Center for Infectious Disease"/>
            <person name="Wu L."/>
            <person name="Ma J."/>
        </authorList>
    </citation>
    <scope>NUCLEOTIDE SEQUENCE [LARGE SCALE GENOMIC DNA]</scope>
    <source>
        <strain evidence="9">KCTC 62784</strain>
    </source>
</reference>
<comment type="caution">
    <text evidence="8">The sequence shown here is derived from an EMBL/GenBank/DDBJ whole genome shotgun (WGS) entry which is preliminary data.</text>
</comment>
<evidence type="ECO:0000259" key="7">
    <source>
        <dbReference type="Pfam" id="PF02687"/>
    </source>
</evidence>
<dbReference type="RefSeq" id="WP_123014931.1">
    <property type="nucleotide sequence ID" value="NZ_AP024912.1"/>
</dbReference>
<dbReference type="InterPro" id="IPR038766">
    <property type="entry name" value="Membrane_comp_ABC_pdt"/>
</dbReference>
<feature type="transmembrane region" description="Helical" evidence="6">
    <location>
        <begin position="262"/>
        <end position="286"/>
    </location>
</feature>
<feature type="transmembrane region" description="Helical" evidence="6">
    <location>
        <begin position="698"/>
        <end position="721"/>
    </location>
</feature>
<feature type="transmembrane region" description="Helical" evidence="6">
    <location>
        <begin position="33"/>
        <end position="55"/>
    </location>
</feature>
<gene>
    <name evidence="8" type="ORF">ACFODT_04835</name>
</gene>
<evidence type="ECO:0000256" key="4">
    <source>
        <dbReference type="ARBA" id="ARBA00022989"/>
    </source>
</evidence>
<feature type="transmembrane region" description="Helical" evidence="6">
    <location>
        <begin position="400"/>
        <end position="416"/>
    </location>
</feature>
<keyword evidence="4 6" id="KW-1133">Transmembrane helix</keyword>
<accession>A0ABV7C560</accession>
<organism evidence="8 9">
    <name type="scientific">Vibrio zhugei</name>
    <dbReference type="NCBI Taxonomy" id="2479546"/>
    <lineage>
        <taxon>Bacteria</taxon>
        <taxon>Pseudomonadati</taxon>
        <taxon>Pseudomonadota</taxon>
        <taxon>Gammaproteobacteria</taxon>
        <taxon>Vibrionales</taxon>
        <taxon>Vibrionaceae</taxon>
        <taxon>Vibrio</taxon>
    </lineage>
</organism>
<dbReference type="PANTHER" id="PTHR30287:SF1">
    <property type="entry name" value="INNER MEMBRANE PROTEIN"/>
    <property type="match status" value="1"/>
</dbReference>
<keyword evidence="9" id="KW-1185">Reference proteome</keyword>
<feature type="transmembrane region" description="Helical" evidence="6">
    <location>
        <begin position="753"/>
        <end position="776"/>
    </location>
</feature>
<dbReference type="InterPro" id="IPR003838">
    <property type="entry name" value="ABC3_permease_C"/>
</dbReference>
<feature type="transmembrane region" description="Helical" evidence="6">
    <location>
        <begin position="788"/>
        <end position="810"/>
    </location>
</feature>
<feature type="domain" description="ABC3 transporter permease C-terminal" evidence="7">
    <location>
        <begin position="704"/>
        <end position="807"/>
    </location>
</feature>
<evidence type="ECO:0000256" key="6">
    <source>
        <dbReference type="SAM" id="Phobius"/>
    </source>
</evidence>
<name>A0ABV7C560_9VIBR</name>
<protein>
    <submittedName>
        <fullName evidence="8">ABC transporter permease</fullName>
    </submittedName>
</protein>
<evidence type="ECO:0000256" key="3">
    <source>
        <dbReference type="ARBA" id="ARBA00022692"/>
    </source>
</evidence>
<feature type="transmembrane region" description="Helical" evidence="6">
    <location>
        <begin position="307"/>
        <end position="336"/>
    </location>
</feature>
<evidence type="ECO:0000313" key="9">
    <source>
        <dbReference type="Proteomes" id="UP001595384"/>
    </source>
</evidence>
<keyword evidence="5 6" id="KW-0472">Membrane</keyword>
<feature type="transmembrane region" description="Helical" evidence="6">
    <location>
        <begin position="467"/>
        <end position="489"/>
    </location>
</feature>
<dbReference type="EMBL" id="JBHRSE010000033">
    <property type="protein sequence ID" value="MFC3023147.1"/>
    <property type="molecule type" value="Genomic_DNA"/>
</dbReference>
<feature type="domain" description="ABC3 transporter permease C-terminal" evidence="7">
    <location>
        <begin position="267"/>
        <end position="383"/>
    </location>
</feature>
<evidence type="ECO:0000256" key="5">
    <source>
        <dbReference type="ARBA" id="ARBA00023136"/>
    </source>
</evidence>
<dbReference type="Proteomes" id="UP001595384">
    <property type="component" value="Unassembled WGS sequence"/>
</dbReference>
<keyword evidence="3 6" id="KW-0812">Transmembrane</keyword>
<comment type="subcellular location">
    <subcellularLocation>
        <location evidence="1">Cell membrane</location>
        <topology evidence="1">Multi-pass membrane protein</topology>
    </subcellularLocation>
</comment>
<feature type="transmembrane region" description="Helical" evidence="6">
    <location>
        <begin position="422"/>
        <end position="446"/>
    </location>
</feature>
<evidence type="ECO:0000256" key="2">
    <source>
        <dbReference type="ARBA" id="ARBA00022475"/>
    </source>
</evidence>
<evidence type="ECO:0000313" key="8">
    <source>
        <dbReference type="EMBL" id="MFC3023147.1"/>
    </source>
</evidence>
<sequence length="822" mass="91053">MTAERSSASSLTAVQMNQRLLKWGVSEIIHGQLWPVALALTLIIASVFALTALAGRMEQIIVQQSGEALTADLVFESANPLPSSLKQLTRNKQYQFSDLTQFQTMAFNDNDQMQLVTVKAIDSTYPLKGTMTLQAGDTLRHHVKPNELWLDKRLLALLNVKQGDTLSIGDADFTISGTVQSEPGLRFNPFQQMPAVYIHQRDVAKTGALQLGSRVKFERYINASPEALTRVKQAVTLSPSDEWKDRDRGNRTIRVFERTEQYLSLTVAIVILMAATTLVLTCQHYVASRQRTIAMLKSLGATRGWILQWLVLQSSVLFVIAALVGIGIGVGLEFLLRVPLAGMLPTPLPSYGWTPVISALVTCLVIAIPALGIPFSYLLSVSPASAMNAAQTQTVGKHRAWWLLALPIATLIAVYYNNALVWMILAGILGLFVFLAVISLLLTRVIKPFALSPAMKLAVSRIERSKWASGIQFGALGLSLMLLAVIWLIRTDLLGDWQRLVPQGSANAFALNIAPYEKDDYLKRLDNAGVERSPAYPVTRGRLTKINDDSAKERVHGRQGANALRRELNLTWDSTLPDYNPVVAGKWTTSQGVSVEEGLANDLDIHVGDWLTFVINSQTIRAQVNSIRHVEWRQMKPNFYFIFTPDLMQSMPATWLVSFRVAQSDDNLLVTLSRKHPTVSILDIRQIADKLDALLKQIVWSVTILAGLGVTAGVLLIFTLLRLSLSQRRIEIQLYRTLGASRRTVMKTLWAEYGLMAFIAGIIASGVSELVVWGVLTYGLDIEFHPHVWLWIGLPIFTFFVLASVVATGLRGLLRPTKTGIN</sequence>
<dbReference type="Pfam" id="PF02687">
    <property type="entry name" value="FtsX"/>
    <property type="match status" value="2"/>
</dbReference>